<gene>
    <name evidence="9" type="primary">rnf13</name>
    <name evidence="8" type="ORF">SJAG_01507</name>
</gene>
<dbReference type="Proteomes" id="UP000001744">
    <property type="component" value="Unassembled WGS sequence"/>
</dbReference>
<keyword evidence="2 6" id="KW-0812">Transmembrane</keyword>
<dbReference type="Pfam" id="PF13639">
    <property type="entry name" value="zf-RING_2"/>
    <property type="match status" value="1"/>
</dbReference>
<keyword evidence="5" id="KW-0479">Metal-binding</keyword>
<evidence type="ECO:0000313" key="9">
    <source>
        <dbReference type="JaponicusDB" id="SJAG_01507"/>
    </source>
</evidence>
<dbReference type="GO" id="GO:0016567">
    <property type="term" value="P:protein ubiquitination"/>
    <property type="evidence" value="ECO:0007669"/>
    <property type="project" value="InterPro"/>
</dbReference>
<dbReference type="HOGENOM" id="CLU_806886_0_0_1"/>
<organism evidence="8 10">
    <name type="scientific">Schizosaccharomyces japonicus (strain yFS275 / FY16936)</name>
    <name type="common">Fission yeast</name>
    <dbReference type="NCBI Taxonomy" id="402676"/>
    <lineage>
        <taxon>Eukaryota</taxon>
        <taxon>Fungi</taxon>
        <taxon>Dikarya</taxon>
        <taxon>Ascomycota</taxon>
        <taxon>Taphrinomycotina</taxon>
        <taxon>Schizosaccharomycetes</taxon>
        <taxon>Schizosaccharomycetales</taxon>
        <taxon>Schizosaccharomycetaceae</taxon>
        <taxon>Schizosaccharomyces</taxon>
    </lineage>
</organism>
<dbReference type="OrthoDB" id="8062037at2759"/>
<dbReference type="SUPFAM" id="SSF57850">
    <property type="entry name" value="RING/U-box"/>
    <property type="match status" value="1"/>
</dbReference>
<accession>B6JY48</accession>
<dbReference type="VEuPathDB" id="FungiDB:SJAG_01507"/>
<dbReference type="PANTHER" id="PTHR15302:SF0">
    <property type="entry name" value="E3 UBIQUITIN-PROTEIN LIGASE RNF103"/>
    <property type="match status" value="1"/>
</dbReference>
<keyword evidence="3 6" id="KW-1133">Transmembrane helix</keyword>
<dbReference type="Gene3D" id="3.50.30.30">
    <property type="match status" value="1"/>
</dbReference>
<dbReference type="GO" id="GO:0016020">
    <property type="term" value="C:membrane"/>
    <property type="evidence" value="ECO:0007669"/>
    <property type="project" value="UniProtKB-SubCell"/>
</dbReference>
<dbReference type="Gene3D" id="3.30.40.10">
    <property type="entry name" value="Zinc/RING finger domain, C3HC4 (zinc finger)"/>
    <property type="match status" value="1"/>
</dbReference>
<dbReference type="EMBL" id="KE651168">
    <property type="protein sequence ID" value="EEB06466.2"/>
    <property type="molecule type" value="Genomic_DNA"/>
</dbReference>
<evidence type="ECO:0000313" key="10">
    <source>
        <dbReference type="Proteomes" id="UP000001744"/>
    </source>
</evidence>
<dbReference type="InterPro" id="IPR013083">
    <property type="entry name" value="Znf_RING/FYVE/PHD"/>
</dbReference>
<sequence length="344" mass="38010">MNLFRERSRIFVPLLLIFLAVDVIIAACWFNWFSIPSKIVSALSDGGVVTIENANTHTAFWAQIASFGKQNLFENSTGLMIHLETPAYDNPDGCFSMSPDPVTVERKRDVWEMENGIVRDGTYLLVNRGGCTFEKKALEAQNRGFQGIIVGETRGRSTSSLGLVRMLNKTGADDIYITALFVQKTAFIELKLELLDNPHTEYIIRPLAPTNALLQLLFAFLPFGIGILVYETLVLVQLVSAPVSPSSSFRLLNNAAPAGENGSSDEDDETLLSVDEATCRALYGVECVICLKSFTKGDTIVCLPCGHQFHRPCITTWLVEYRPVCPTCNIPVSQMNMTAKRLSA</sequence>
<dbReference type="InterPro" id="IPR042494">
    <property type="entry name" value="RNF103"/>
</dbReference>
<protein>
    <submittedName>
        <fullName evidence="8">RNF family protein</fullName>
    </submittedName>
</protein>
<evidence type="ECO:0000259" key="7">
    <source>
        <dbReference type="PROSITE" id="PS50089"/>
    </source>
</evidence>
<evidence type="ECO:0000256" key="4">
    <source>
        <dbReference type="ARBA" id="ARBA00023136"/>
    </source>
</evidence>
<dbReference type="InterPro" id="IPR001841">
    <property type="entry name" value="Znf_RING"/>
</dbReference>
<dbReference type="InterPro" id="IPR003137">
    <property type="entry name" value="PA_domain"/>
</dbReference>
<evidence type="ECO:0000256" key="2">
    <source>
        <dbReference type="ARBA" id="ARBA00022692"/>
    </source>
</evidence>
<keyword evidence="10" id="KW-1185">Reference proteome</keyword>
<keyword evidence="4 6" id="KW-0472">Membrane</keyword>
<evidence type="ECO:0000256" key="6">
    <source>
        <dbReference type="SAM" id="Phobius"/>
    </source>
</evidence>
<keyword evidence="5" id="KW-0862">Zinc</keyword>
<dbReference type="STRING" id="402676.B6JY48"/>
<dbReference type="CDD" id="cd16473">
    <property type="entry name" value="RING-H2_RNF103"/>
    <property type="match status" value="1"/>
</dbReference>
<keyword evidence="5" id="KW-0863">Zinc-finger</keyword>
<dbReference type="OMA" id="NQTETRF"/>
<comment type="subcellular location">
    <subcellularLocation>
        <location evidence="1">Membrane</location>
    </subcellularLocation>
</comment>
<proteinExistence type="predicted"/>
<evidence type="ECO:0000313" key="8">
    <source>
        <dbReference type="EMBL" id="EEB06466.2"/>
    </source>
</evidence>
<dbReference type="PROSITE" id="PS50089">
    <property type="entry name" value="ZF_RING_2"/>
    <property type="match status" value="1"/>
</dbReference>
<dbReference type="JaponicusDB" id="SJAG_01507">
    <property type="gene designation" value="rnf13"/>
</dbReference>
<evidence type="ECO:0000256" key="5">
    <source>
        <dbReference type="PROSITE-ProRule" id="PRU00175"/>
    </source>
</evidence>
<evidence type="ECO:0000256" key="3">
    <source>
        <dbReference type="ARBA" id="ARBA00022989"/>
    </source>
</evidence>
<reference evidence="8 10" key="1">
    <citation type="journal article" date="2011" name="Science">
        <title>Comparative functional genomics of the fission yeasts.</title>
        <authorList>
            <person name="Rhind N."/>
            <person name="Chen Z."/>
            <person name="Yassour M."/>
            <person name="Thompson D.A."/>
            <person name="Haas B.J."/>
            <person name="Habib N."/>
            <person name="Wapinski I."/>
            <person name="Roy S."/>
            <person name="Lin M.F."/>
            <person name="Heiman D.I."/>
            <person name="Young S.K."/>
            <person name="Furuya K."/>
            <person name="Guo Y."/>
            <person name="Pidoux A."/>
            <person name="Chen H.M."/>
            <person name="Robbertse B."/>
            <person name="Goldberg J.M."/>
            <person name="Aoki K."/>
            <person name="Bayne E.H."/>
            <person name="Berlin A.M."/>
            <person name="Desjardins C.A."/>
            <person name="Dobbs E."/>
            <person name="Dukaj L."/>
            <person name="Fan L."/>
            <person name="FitzGerald M.G."/>
            <person name="French C."/>
            <person name="Gujja S."/>
            <person name="Hansen K."/>
            <person name="Keifenheim D."/>
            <person name="Levin J.Z."/>
            <person name="Mosher R.A."/>
            <person name="Mueller C.A."/>
            <person name="Pfiffner J."/>
            <person name="Priest M."/>
            <person name="Russ C."/>
            <person name="Smialowska A."/>
            <person name="Swoboda P."/>
            <person name="Sykes S.M."/>
            <person name="Vaughn M."/>
            <person name="Vengrova S."/>
            <person name="Yoder R."/>
            <person name="Zeng Q."/>
            <person name="Allshire R."/>
            <person name="Baulcombe D."/>
            <person name="Birren B.W."/>
            <person name="Brown W."/>
            <person name="Ekwall K."/>
            <person name="Kellis M."/>
            <person name="Leatherwood J."/>
            <person name="Levin H."/>
            <person name="Margalit H."/>
            <person name="Martienssen R."/>
            <person name="Nieduszynski C.A."/>
            <person name="Spatafora J.W."/>
            <person name="Friedman N."/>
            <person name="Dalgaard J.Z."/>
            <person name="Baumann P."/>
            <person name="Niki H."/>
            <person name="Regev A."/>
            <person name="Nusbaum C."/>
        </authorList>
    </citation>
    <scope>NUCLEOTIDE SEQUENCE [LARGE SCALE GENOMIC DNA]</scope>
    <source>
        <strain evidence="10">yFS275 / FY16936</strain>
    </source>
</reference>
<dbReference type="eggNOG" id="KOG4628">
    <property type="taxonomic scope" value="Eukaryota"/>
</dbReference>
<name>B6JY48_SCHJY</name>
<dbReference type="Pfam" id="PF02225">
    <property type="entry name" value="PA"/>
    <property type="match status" value="1"/>
</dbReference>
<dbReference type="AlphaFoldDB" id="B6JY48"/>
<dbReference type="RefSeq" id="XP_002172759.2">
    <property type="nucleotide sequence ID" value="XM_002172723.2"/>
</dbReference>
<dbReference type="GO" id="GO:0008270">
    <property type="term" value="F:zinc ion binding"/>
    <property type="evidence" value="ECO:0007669"/>
    <property type="project" value="UniProtKB-KW"/>
</dbReference>
<feature type="domain" description="RING-type" evidence="7">
    <location>
        <begin position="287"/>
        <end position="329"/>
    </location>
</feature>
<dbReference type="SMART" id="SM00184">
    <property type="entry name" value="RING"/>
    <property type="match status" value="1"/>
</dbReference>
<dbReference type="GeneID" id="7048692"/>
<evidence type="ECO:0000256" key="1">
    <source>
        <dbReference type="ARBA" id="ARBA00004370"/>
    </source>
</evidence>
<feature type="transmembrane region" description="Helical" evidence="6">
    <location>
        <begin position="212"/>
        <end position="230"/>
    </location>
</feature>
<dbReference type="GO" id="GO:0004842">
    <property type="term" value="F:ubiquitin-protein transferase activity"/>
    <property type="evidence" value="ECO:0007669"/>
    <property type="project" value="InterPro"/>
</dbReference>
<dbReference type="PANTHER" id="PTHR15302">
    <property type="entry name" value="E3 UBIQUITIN-PROTEIN LIGASE RNF103"/>
    <property type="match status" value="1"/>
</dbReference>